<dbReference type="EMBL" id="LGRX02000097">
    <property type="protein sequence ID" value="KAK3289573.1"/>
    <property type="molecule type" value="Genomic_DNA"/>
</dbReference>
<accession>A0AAE0H444</accession>
<comment type="caution">
    <text evidence="1">The sequence shown here is derived from an EMBL/GenBank/DDBJ whole genome shotgun (WGS) entry which is preliminary data.</text>
</comment>
<dbReference type="Proteomes" id="UP001190700">
    <property type="component" value="Unassembled WGS sequence"/>
</dbReference>
<organism evidence="1 2">
    <name type="scientific">Cymbomonas tetramitiformis</name>
    <dbReference type="NCBI Taxonomy" id="36881"/>
    <lineage>
        <taxon>Eukaryota</taxon>
        <taxon>Viridiplantae</taxon>
        <taxon>Chlorophyta</taxon>
        <taxon>Pyramimonadophyceae</taxon>
        <taxon>Pyramimonadales</taxon>
        <taxon>Pyramimonadaceae</taxon>
        <taxon>Cymbomonas</taxon>
    </lineage>
</organism>
<proteinExistence type="predicted"/>
<evidence type="ECO:0000313" key="1">
    <source>
        <dbReference type="EMBL" id="KAK3289573.1"/>
    </source>
</evidence>
<protein>
    <submittedName>
        <fullName evidence="1">Uncharacterized protein</fullName>
    </submittedName>
</protein>
<reference evidence="1 2" key="1">
    <citation type="journal article" date="2015" name="Genome Biol. Evol.">
        <title>Comparative Genomics of a Bacterivorous Green Alga Reveals Evolutionary Causalities and Consequences of Phago-Mixotrophic Mode of Nutrition.</title>
        <authorList>
            <person name="Burns J.A."/>
            <person name="Paasch A."/>
            <person name="Narechania A."/>
            <person name="Kim E."/>
        </authorList>
    </citation>
    <scope>NUCLEOTIDE SEQUENCE [LARGE SCALE GENOMIC DNA]</scope>
    <source>
        <strain evidence="1 2">PLY_AMNH</strain>
    </source>
</reference>
<name>A0AAE0H444_9CHLO</name>
<evidence type="ECO:0000313" key="2">
    <source>
        <dbReference type="Proteomes" id="UP001190700"/>
    </source>
</evidence>
<dbReference type="AlphaFoldDB" id="A0AAE0H444"/>
<sequence>MSSTQEYARFNGGNWHSITRLVGKTFHVANYCFNCSGSKDISEVAVTVDKVELRKGAKGAFRLVLFVKAADDGSTYCLPDWTLFTSDKNVFQYGHEKAMFTTDFYEEGKKRNSLFSQACEKHGVCSATVLDGPAGNTAKSLSVSVKTIYQVNNDATTCIALGMMGYIPIFTKLVAARSAGNRKKVAGVYEMLWYAQNRPSHVKQVVLDASRTEAMALDIYGVWKPMYDDVLAGIAKEGHAKVLLLTYSVRNSYSHPRLPDFYRATSQGRRGLSRWLIAELENTTEIKQVFSKTHRRKALVYNITRMTEGTFALCASTNVDCPDEYRFCLSSESIPSCHVQVLCRNLKENKLLCRYLKPKVIVGKHVDYFKQDTFTVDENDPIVRWCDCSQLDVLFAWDSNSVDKKFAVPRRLKTHALSACKIYAKENSSDST</sequence>
<gene>
    <name evidence="1" type="ORF">CYMTET_3010</name>
</gene>
<keyword evidence="2" id="KW-1185">Reference proteome</keyword>